<dbReference type="OrthoDB" id="10000533at2759"/>
<dbReference type="AlphaFoldDB" id="A0A9W9AU59"/>
<evidence type="ECO:0000313" key="3">
    <source>
        <dbReference type="Proteomes" id="UP001150266"/>
    </source>
</evidence>
<organism evidence="2 3">
    <name type="scientific">Lentinula aciculospora</name>
    <dbReference type="NCBI Taxonomy" id="153920"/>
    <lineage>
        <taxon>Eukaryota</taxon>
        <taxon>Fungi</taxon>
        <taxon>Dikarya</taxon>
        <taxon>Basidiomycota</taxon>
        <taxon>Agaricomycotina</taxon>
        <taxon>Agaricomycetes</taxon>
        <taxon>Agaricomycetidae</taxon>
        <taxon>Agaricales</taxon>
        <taxon>Marasmiineae</taxon>
        <taxon>Omphalotaceae</taxon>
        <taxon>Lentinula</taxon>
    </lineage>
</organism>
<dbReference type="GO" id="GO:0004029">
    <property type="term" value="F:aldehyde dehydrogenase (NAD+) activity"/>
    <property type="evidence" value="ECO:0007669"/>
    <property type="project" value="TreeGrafter"/>
</dbReference>
<dbReference type="InterPro" id="IPR036291">
    <property type="entry name" value="NAD(P)-bd_dom_sf"/>
</dbReference>
<name>A0A9W9AU59_9AGAR</name>
<keyword evidence="3" id="KW-1185">Reference proteome</keyword>
<comment type="caution">
    <text evidence="2">The sequence shown here is derived from an EMBL/GenBank/DDBJ whole genome shotgun (WGS) entry which is preliminary data.</text>
</comment>
<dbReference type="InterPro" id="IPR001509">
    <property type="entry name" value="Epimerase_deHydtase"/>
</dbReference>
<protein>
    <recommendedName>
        <fullName evidence="1">NAD-dependent epimerase/dehydratase domain-containing protein</fullName>
    </recommendedName>
</protein>
<reference evidence="2" key="1">
    <citation type="submission" date="2022-08" db="EMBL/GenBank/DDBJ databases">
        <title>A Global Phylogenomic Analysis of the Shiitake Genus Lentinula.</title>
        <authorList>
            <consortium name="DOE Joint Genome Institute"/>
            <person name="Sierra-Patev S."/>
            <person name="Min B."/>
            <person name="Naranjo-Ortiz M."/>
            <person name="Looney B."/>
            <person name="Konkel Z."/>
            <person name="Slot J.C."/>
            <person name="Sakamoto Y."/>
            <person name="Steenwyk J.L."/>
            <person name="Rokas A."/>
            <person name="Carro J."/>
            <person name="Camarero S."/>
            <person name="Ferreira P."/>
            <person name="Molpeceres G."/>
            <person name="Ruiz-Duenas F.J."/>
            <person name="Serrano A."/>
            <person name="Henrissat B."/>
            <person name="Drula E."/>
            <person name="Hughes K.W."/>
            <person name="Mata J.L."/>
            <person name="Ishikawa N.K."/>
            <person name="Vargas-Isla R."/>
            <person name="Ushijima S."/>
            <person name="Smith C.A."/>
            <person name="Ahrendt S."/>
            <person name="Andreopoulos W."/>
            <person name="He G."/>
            <person name="Labutti K."/>
            <person name="Lipzen A."/>
            <person name="Ng V."/>
            <person name="Riley R."/>
            <person name="Sandor L."/>
            <person name="Barry K."/>
            <person name="Martinez A.T."/>
            <person name="Xiao Y."/>
            <person name="Gibbons J.G."/>
            <person name="Terashima K."/>
            <person name="Grigoriev I.V."/>
            <person name="Hibbett D.S."/>
        </authorList>
    </citation>
    <scope>NUCLEOTIDE SEQUENCE</scope>
    <source>
        <strain evidence="2">JLM2183</strain>
    </source>
</reference>
<sequence length="310" mass="33527">MKVLIFGASGFIGFPAAQALVRAGHIVYGQTRSQAKAQLLKTEESMIDSTFIPIVCEPDSDAWHSLLPTLDAVIEALGGAATKQVVAASVREAVASAAQQFRPSHAPKLTYIYTSGCWVHGDNRSEIVTDTTPITKPVDLVAWRPDQEQAVIKHPALNGIVVRPVMLYGKSGSIFTSVFKRASEDRKVTWPGTPGGKLSLVHADDLADLYVRMTECAAIAGGKIFDAGNDVLEDLDAFLRKLSQIAGLEGKYEYVKPTNAFEVAVSATVLARPYLGRALLGWQPKKIGLTDGLEIYYESYLASMAETKNN</sequence>
<evidence type="ECO:0000259" key="1">
    <source>
        <dbReference type="Pfam" id="PF01370"/>
    </source>
</evidence>
<dbReference type="Gene3D" id="3.40.50.720">
    <property type="entry name" value="NAD(P)-binding Rossmann-like Domain"/>
    <property type="match status" value="1"/>
</dbReference>
<dbReference type="EMBL" id="JAOTPV010000001">
    <property type="protein sequence ID" value="KAJ4490633.1"/>
    <property type="molecule type" value="Genomic_DNA"/>
</dbReference>
<gene>
    <name evidence="2" type="ORF">J3R30DRAFT_3653869</name>
</gene>
<dbReference type="InterPro" id="IPR051783">
    <property type="entry name" value="NAD(P)-dependent_oxidoreduct"/>
</dbReference>
<evidence type="ECO:0000313" key="2">
    <source>
        <dbReference type="EMBL" id="KAJ4490633.1"/>
    </source>
</evidence>
<accession>A0A9W9AU59</accession>
<dbReference type="GO" id="GO:0005737">
    <property type="term" value="C:cytoplasm"/>
    <property type="evidence" value="ECO:0007669"/>
    <property type="project" value="TreeGrafter"/>
</dbReference>
<dbReference type="Pfam" id="PF01370">
    <property type="entry name" value="Epimerase"/>
    <property type="match status" value="1"/>
</dbReference>
<dbReference type="PANTHER" id="PTHR48079">
    <property type="entry name" value="PROTEIN YEEZ"/>
    <property type="match status" value="1"/>
</dbReference>
<feature type="domain" description="NAD-dependent epimerase/dehydratase" evidence="1">
    <location>
        <begin position="3"/>
        <end position="227"/>
    </location>
</feature>
<dbReference type="Proteomes" id="UP001150266">
    <property type="component" value="Unassembled WGS sequence"/>
</dbReference>
<proteinExistence type="predicted"/>
<dbReference type="PANTHER" id="PTHR48079:SF3">
    <property type="entry name" value="NAD-DEPENDENT EPIMERASE_DEHYDRATASE DOMAIN-CONTAINING PROTEIN"/>
    <property type="match status" value="1"/>
</dbReference>
<dbReference type="SUPFAM" id="SSF51735">
    <property type="entry name" value="NAD(P)-binding Rossmann-fold domains"/>
    <property type="match status" value="1"/>
</dbReference>